<dbReference type="AlphaFoldDB" id="A0A1M6S5Y1"/>
<dbReference type="RefSeq" id="WP_073152319.1">
    <property type="nucleotide sequence ID" value="NZ_FRAG01000055.1"/>
</dbReference>
<organism evidence="1 2">
    <name type="scientific">Paramaledivibacter caminithermalis (strain DSM 15212 / CIP 107654 / DViRD3)</name>
    <name type="common">Clostridium caminithermale</name>
    <dbReference type="NCBI Taxonomy" id="1121301"/>
    <lineage>
        <taxon>Bacteria</taxon>
        <taxon>Bacillati</taxon>
        <taxon>Bacillota</taxon>
        <taxon>Clostridia</taxon>
        <taxon>Peptostreptococcales</taxon>
        <taxon>Caminicellaceae</taxon>
        <taxon>Paramaledivibacter</taxon>
    </lineage>
</organism>
<reference evidence="1 2" key="1">
    <citation type="submission" date="2016-11" db="EMBL/GenBank/DDBJ databases">
        <authorList>
            <person name="Jaros S."/>
            <person name="Januszkiewicz K."/>
            <person name="Wedrychowicz H."/>
        </authorList>
    </citation>
    <scope>NUCLEOTIDE SEQUENCE [LARGE SCALE GENOMIC DNA]</scope>
    <source>
        <strain evidence="1 2">DSM 15212</strain>
    </source>
</reference>
<dbReference type="EMBL" id="FRAG01000055">
    <property type="protein sequence ID" value="SHK40192.1"/>
    <property type="molecule type" value="Genomic_DNA"/>
</dbReference>
<keyword evidence="2" id="KW-1185">Reference proteome</keyword>
<dbReference type="Proteomes" id="UP000184465">
    <property type="component" value="Unassembled WGS sequence"/>
</dbReference>
<evidence type="ECO:0000313" key="1">
    <source>
        <dbReference type="EMBL" id="SHK40192.1"/>
    </source>
</evidence>
<dbReference type="OrthoDB" id="1957466at2"/>
<protein>
    <submittedName>
        <fullName evidence="1">Uncharacterized protein</fullName>
    </submittedName>
</protein>
<sequence length="104" mass="11411">MRIIGIFEKENQIGGLVDSLRNVGIDRNDLVISDKPKTNSRNSALDKVYIKSEADSLSSLSTLSNDLPKEADKGILVSVEIPKNKASHIREIMEQSGAAKIIFD</sequence>
<dbReference type="STRING" id="1121301.SAMN02745912_03196"/>
<name>A0A1M6S5Y1_PARC5</name>
<proteinExistence type="predicted"/>
<accession>A0A1M6S5Y1</accession>
<gene>
    <name evidence="1" type="ORF">SAMN02745912_03196</name>
</gene>
<evidence type="ECO:0000313" key="2">
    <source>
        <dbReference type="Proteomes" id="UP000184465"/>
    </source>
</evidence>